<evidence type="ECO:0000256" key="13">
    <source>
        <dbReference type="PIRSR" id="PIRSR006621-1"/>
    </source>
</evidence>
<sequence length="347" mass="37828">MLKCPKNRQGGLIFSPFLSGVMRKTLTIGSLQLDNNLILAPMAGLTNLPMRVLARECGAALTFTEMVSVNGLVREGKKTFDLLRRDQEDRPLGIQIFGDDPDLLAEGARLVEPYGELIDINMGCPVRKVVGSGAGSALLREPAKVALILKAVRKATSLPLTIKIRTGWVVEEQSFLEIGRIAEAEGVDAVTLHPRSRAQMFEGHADWSRITELKGALSIPVIGSGDIFSAADVTAMLAQTGCDGVMIARGGLGNPWIFREALALLRGEEPIPPAVGEKLAAAMRHLDLFIETFGEHTALREMRKHLSWYAKGVPGVAQFRNMINRIDGKEPLIAMVRGFFSEVVRDH</sequence>
<comment type="similarity">
    <text evidence="12">Belongs to the dus family.</text>
</comment>
<evidence type="ECO:0000256" key="2">
    <source>
        <dbReference type="ARBA" id="ARBA00002790"/>
    </source>
</evidence>
<dbReference type="PIRSF" id="PIRSF006621">
    <property type="entry name" value="Dus"/>
    <property type="match status" value="1"/>
</dbReference>
<feature type="binding site" evidence="14">
    <location>
        <position position="163"/>
    </location>
    <ligand>
        <name>FMN</name>
        <dbReference type="ChEBI" id="CHEBI:58210"/>
    </ligand>
</feature>
<dbReference type="STRING" id="351605.Gura_0914"/>
<dbReference type="InterPro" id="IPR018517">
    <property type="entry name" value="tRNA_hU_synthase_CS"/>
</dbReference>
<accession>A5GBC2</accession>
<evidence type="ECO:0000256" key="10">
    <source>
        <dbReference type="ARBA" id="ARBA00048205"/>
    </source>
</evidence>
<comment type="function">
    <text evidence="2 12">Catalyzes the synthesis of 5,6-dihydrouridine (D), a modified base found in the D-loop of most tRNAs, via the reduction of the C5-C6 double bond in target uridines.</text>
</comment>
<dbReference type="GO" id="GO:0000049">
    <property type="term" value="F:tRNA binding"/>
    <property type="evidence" value="ECO:0007669"/>
    <property type="project" value="UniProtKB-KW"/>
</dbReference>
<evidence type="ECO:0000256" key="7">
    <source>
        <dbReference type="ARBA" id="ARBA00022857"/>
    </source>
</evidence>
<feature type="binding site" evidence="14">
    <location>
        <begin position="41"/>
        <end position="43"/>
    </location>
    <ligand>
        <name>FMN</name>
        <dbReference type="ChEBI" id="CHEBI:58210"/>
    </ligand>
</feature>
<dbReference type="InterPro" id="IPR035587">
    <property type="entry name" value="DUS-like_FMN-bd"/>
</dbReference>
<evidence type="ECO:0000256" key="9">
    <source>
        <dbReference type="ARBA" id="ARBA00023002"/>
    </source>
</evidence>
<dbReference type="GO" id="GO:0017150">
    <property type="term" value="F:tRNA dihydrouridine synthase activity"/>
    <property type="evidence" value="ECO:0007669"/>
    <property type="project" value="InterPro"/>
</dbReference>
<dbReference type="Proteomes" id="UP000006695">
    <property type="component" value="Chromosome"/>
</dbReference>
<evidence type="ECO:0000256" key="11">
    <source>
        <dbReference type="ARBA" id="ARBA00048802"/>
    </source>
</evidence>
<evidence type="ECO:0000313" key="17">
    <source>
        <dbReference type="Proteomes" id="UP000006695"/>
    </source>
</evidence>
<dbReference type="SUPFAM" id="SSF51395">
    <property type="entry name" value="FMN-linked oxidoreductases"/>
    <property type="match status" value="1"/>
</dbReference>
<keyword evidence="6 12" id="KW-0819">tRNA processing</keyword>
<evidence type="ECO:0000256" key="6">
    <source>
        <dbReference type="ARBA" id="ARBA00022694"/>
    </source>
</evidence>
<dbReference type="InterPro" id="IPR013785">
    <property type="entry name" value="Aldolase_TIM"/>
</dbReference>
<feature type="active site" description="Proton donor" evidence="13">
    <location>
        <position position="124"/>
    </location>
</feature>
<dbReference type="PANTHER" id="PTHR45846:SF1">
    <property type="entry name" value="TRNA-DIHYDROURIDINE(47) SYNTHASE [NAD(P)(+)]-LIKE"/>
    <property type="match status" value="1"/>
</dbReference>
<feature type="binding site" evidence="14">
    <location>
        <position position="193"/>
    </location>
    <ligand>
        <name>FMN</name>
        <dbReference type="ChEBI" id="CHEBI:58210"/>
    </ligand>
</feature>
<organism evidence="16 17">
    <name type="scientific">Geotalea uraniireducens (strain Rf4)</name>
    <name type="common">Geobacter uraniireducens</name>
    <dbReference type="NCBI Taxonomy" id="351605"/>
    <lineage>
        <taxon>Bacteria</taxon>
        <taxon>Pseudomonadati</taxon>
        <taxon>Thermodesulfobacteriota</taxon>
        <taxon>Desulfuromonadia</taxon>
        <taxon>Geobacterales</taxon>
        <taxon>Geobacteraceae</taxon>
        <taxon>Geotalea</taxon>
    </lineage>
</organism>
<evidence type="ECO:0000256" key="4">
    <source>
        <dbReference type="ARBA" id="ARBA00022630"/>
    </source>
</evidence>
<dbReference type="Pfam" id="PF01207">
    <property type="entry name" value="Dus"/>
    <property type="match status" value="1"/>
</dbReference>
<dbReference type="Gene3D" id="1.10.1200.80">
    <property type="entry name" value="Putative flavin oxidoreducatase, domain 2"/>
    <property type="match status" value="1"/>
</dbReference>
<dbReference type="PANTHER" id="PTHR45846">
    <property type="entry name" value="TRNA-DIHYDROURIDINE(47) SYNTHASE [NAD(P)(+)]-LIKE"/>
    <property type="match status" value="1"/>
</dbReference>
<keyword evidence="7" id="KW-0521">NADP</keyword>
<feature type="domain" description="DUS-like FMN-binding" evidence="15">
    <location>
        <begin position="38"/>
        <end position="330"/>
    </location>
</feature>
<evidence type="ECO:0000259" key="15">
    <source>
        <dbReference type="Pfam" id="PF01207"/>
    </source>
</evidence>
<feature type="binding site" evidence="14">
    <location>
        <begin position="248"/>
        <end position="249"/>
    </location>
    <ligand>
        <name>FMN</name>
        <dbReference type="ChEBI" id="CHEBI:58210"/>
    </ligand>
</feature>
<dbReference type="InterPro" id="IPR004652">
    <property type="entry name" value="DusB-like"/>
</dbReference>
<name>A5GBC2_GEOUR</name>
<proteinExistence type="inferred from homology"/>
<evidence type="ECO:0000256" key="8">
    <source>
        <dbReference type="ARBA" id="ARBA00022884"/>
    </source>
</evidence>
<keyword evidence="4 12" id="KW-0285">Flavoprotein</keyword>
<dbReference type="InterPro" id="IPR024036">
    <property type="entry name" value="tRNA-dHydroUridine_Synthase_C"/>
</dbReference>
<keyword evidence="5 12" id="KW-0288">FMN</keyword>
<keyword evidence="3" id="KW-0820">tRNA-binding</keyword>
<dbReference type="KEGG" id="gur:Gura_0914"/>
<dbReference type="GO" id="GO:0050660">
    <property type="term" value="F:flavin adenine dinucleotide binding"/>
    <property type="evidence" value="ECO:0007669"/>
    <property type="project" value="InterPro"/>
</dbReference>
<dbReference type="CDD" id="cd02801">
    <property type="entry name" value="DUS_like_FMN"/>
    <property type="match status" value="1"/>
</dbReference>
<dbReference type="EC" id="1.3.1.-" evidence="12"/>
<comment type="catalytic activity">
    <reaction evidence="11">
        <text>a 5,6-dihydrouridine in tRNA + NAD(+) = a uridine in tRNA + NADH + H(+)</text>
        <dbReference type="Rhea" id="RHEA:54452"/>
        <dbReference type="Rhea" id="RHEA-COMP:13339"/>
        <dbReference type="Rhea" id="RHEA-COMP:13887"/>
        <dbReference type="ChEBI" id="CHEBI:15378"/>
        <dbReference type="ChEBI" id="CHEBI:57540"/>
        <dbReference type="ChEBI" id="CHEBI:57945"/>
        <dbReference type="ChEBI" id="CHEBI:65315"/>
        <dbReference type="ChEBI" id="CHEBI:74443"/>
    </reaction>
</comment>
<evidence type="ECO:0000256" key="1">
    <source>
        <dbReference type="ARBA" id="ARBA00001917"/>
    </source>
</evidence>
<dbReference type="NCBIfam" id="TIGR00737">
    <property type="entry name" value="nifR3_yhdG"/>
    <property type="match status" value="1"/>
</dbReference>
<evidence type="ECO:0000256" key="12">
    <source>
        <dbReference type="PIRNR" id="PIRNR006621"/>
    </source>
</evidence>
<gene>
    <name evidence="16" type="ordered locus">Gura_0914</name>
</gene>
<evidence type="ECO:0000256" key="14">
    <source>
        <dbReference type="PIRSR" id="PIRSR006621-2"/>
    </source>
</evidence>
<comment type="catalytic activity">
    <reaction evidence="10">
        <text>a 5,6-dihydrouridine in tRNA + NADP(+) = a uridine in tRNA + NADPH + H(+)</text>
        <dbReference type="Rhea" id="RHEA:23624"/>
        <dbReference type="Rhea" id="RHEA-COMP:13339"/>
        <dbReference type="Rhea" id="RHEA-COMP:13887"/>
        <dbReference type="ChEBI" id="CHEBI:15378"/>
        <dbReference type="ChEBI" id="CHEBI:57783"/>
        <dbReference type="ChEBI" id="CHEBI:58349"/>
        <dbReference type="ChEBI" id="CHEBI:65315"/>
        <dbReference type="ChEBI" id="CHEBI:74443"/>
    </reaction>
</comment>
<dbReference type="PROSITE" id="PS01136">
    <property type="entry name" value="UPF0034"/>
    <property type="match status" value="1"/>
</dbReference>
<feature type="binding site" evidence="14">
    <location>
        <position position="95"/>
    </location>
    <ligand>
        <name>FMN</name>
        <dbReference type="ChEBI" id="CHEBI:58210"/>
    </ligand>
</feature>
<dbReference type="AlphaFoldDB" id="A5GBC2"/>
<keyword evidence="8" id="KW-0694">RNA-binding</keyword>
<evidence type="ECO:0000256" key="3">
    <source>
        <dbReference type="ARBA" id="ARBA00022555"/>
    </source>
</evidence>
<dbReference type="HOGENOM" id="CLU_013299_0_3_7"/>
<protein>
    <recommendedName>
        <fullName evidence="12">tRNA-dihydrouridine synthase</fullName>
        <ecNumber evidence="12">1.3.1.-</ecNumber>
    </recommendedName>
</protein>
<comment type="cofactor">
    <cofactor evidence="1 12 14">
        <name>FMN</name>
        <dbReference type="ChEBI" id="CHEBI:58210"/>
    </cofactor>
</comment>
<keyword evidence="17" id="KW-1185">Reference proteome</keyword>
<keyword evidence="9 12" id="KW-0560">Oxidoreductase</keyword>
<dbReference type="InterPro" id="IPR001269">
    <property type="entry name" value="DUS_fam"/>
</dbReference>
<evidence type="ECO:0000313" key="16">
    <source>
        <dbReference type="EMBL" id="ABQ25120.1"/>
    </source>
</evidence>
<reference evidence="16 17" key="1">
    <citation type="submission" date="2007-05" db="EMBL/GenBank/DDBJ databases">
        <title>Complete sequence of Geobacter uraniireducens Rf4.</title>
        <authorList>
            <consortium name="US DOE Joint Genome Institute"/>
            <person name="Copeland A."/>
            <person name="Lucas S."/>
            <person name="Lapidus A."/>
            <person name="Barry K."/>
            <person name="Detter J.C."/>
            <person name="Glavina del Rio T."/>
            <person name="Hammon N."/>
            <person name="Israni S."/>
            <person name="Dalin E."/>
            <person name="Tice H."/>
            <person name="Pitluck S."/>
            <person name="Chertkov O."/>
            <person name="Brettin T."/>
            <person name="Bruce D."/>
            <person name="Han C."/>
            <person name="Schmutz J."/>
            <person name="Larimer F."/>
            <person name="Land M."/>
            <person name="Hauser L."/>
            <person name="Kyrpides N."/>
            <person name="Mikhailova N."/>
            <person name="Shelobolina E."/>
            <person name="Aklujkar M."/>
            <person name="Lovley D."/>
            <person name="Richardson P."/>
        </authorList>
    </citation>
    <scope>NUCLEOTIDE SEQUENCE [LARGE SCALE GENOMIC DNA]</scope>
    <source>
        <strain evidence="16 17">Rf4</strain>
    </source>
</reference>
<keyword evidence="14" id="KW-0547">Nucleotide-binding</keyword>
<dbReference type="EMBL" id="CP000698">
    <property type="protein sequence ID" value="ABQ25120.1"/>
    <property type="molecule type" value="Genomic_DNA"/>
</dbReference>
<dbReference type="Gene3D" id="3.20.20.70">
    <property type="entry name" value="Aldolase class I"/>
    <property type="match status" value="1"/>
</dbReference>
<evidence type="ECO:0000256" key="5">
    <source>
        <dbReference type="ARBA" id="ARBA00022643"/>
    </source>
</evidence>